<dbReference type="PANTHER" id="PTHR33121:SF15">
    <property type="entry name" value="BLUE LIGHT- AND TEMPERATURE-REGULATED ANTIREPRESSOR BLUF"/>
    <property type="match status" value="1"/>
</dbReference>
<dbReference type="InterPro" id="IPR001633">
    <property type="entry name" value="EAL_dom"/>
</dbReference>
<dbReference type="InterPro" id="IPR050706">
    <property type="entry name" value="Cyclic-di-GMP_PDE-like"/>
</dbReference>
<dbReference type="SUPFAM" id="SSF141868">
    <property type="entry name" value="EAL domain-like"/>
    <property type="match status" value="1"/>
</dbReference>
<name>A0A6M4IQN5_9BACT</name>
<dbReference type="SMART" id="SM00052">
    <property type="entry name" value="EAL"/>
    <property type="match status" value="1"/>
</dbReference>
<dbReference type="PROSITE" id="PS50883">
    <property type="entry name" value="EAL"/>
    <property type="match status" value="1"/>
</dbReference>
<dbReference type="Proteomes" id="UP000500938">
    <property type="component" value="Chromosome"/>
</dbReference>
<evidence type="ECO:0000259" key="1">
    <source>
        <dbReference type="PROSITE" id="PS50883"/>
    </source>
</evidence>
<keyword evidence="3" id="KW-1185">Reference proteome</keyword>
<dbReference type="CDD" id="cd01948">
    <property type="entry name" value="EAL"/>
    <property type="match status" value="1"/>
</dbReference>
<dbReference type="AlphaFoldDB" id="A0A6M4IQN5"/>
<dbReference type="RefSeq" id="WP_171226473.1">
    <property type="nucleotide sequence ID" value="NZ_CP053085.1"/>
</dbReference>
<gene>
    <name evidence="2" type="ORF">HKW67_16710</name>
</gene>
<dbReference type="Pfam" id="PF00563">
    <property type="entry name" value="EAL"/>
    <property type="match status" value="1"/>
</dbReference>
<protein>
    <submittedName>
        <fullName evidence="2">EAL domain-containing protein</fullName>
    </submittedName>
</protein>
<evidence type="ECO:0000313" key="2">
    <source>
        <dbReference type="EMBL" id="QJR37040.1"/>
    </source>
</evidence>
<organism evidence="2 3">
    <name type="scientific">Gemmatimonas groenlandica</name>
    <dbReference type="NCBI Taxonomy" id="2732249"/>
    <lineage>
        <taxon>Bacteria</taxon>
        <taxon>Pseudomonadati</taxon>
        <taxon>Gemmatimonadota</taxon>
        <taxon>Gemmatimonadia</taxon>
        <taxon>Gemmatimonadales</taxon>
        <taxon>Gemmatimonadaceae</taxon>
        <taxon>Gemmatimonas</taxon>
    </lineage>
</organism>
<feature type="domain" description="EAL" evidence="1">
    <location>
        <begin position="95"/>
        <end position="348"/>
    </location>
</feature>
<dbReference type="GO" id="GO:0071111">
    <property type="term" value="F:cyclic-guanylate-specific phosphodiesterase activity"/>
    <property type="evidence" value="ECO:0007669"/>
    <property type="project" value="InterPro"/>
</dbReference>
<sequence length="352" mass="38182">MSELSAGDLHCWFPADHVAGKVRAALRGLAIEGRPSVGDGTAFHICPSQSEAVAEALSDALSAVEQDDTRALFCLPGEAPTANDIARVEPLSRAIIRARSGWLMAVMRERRLTSHFQPIVHADRPDRIYGYEALLRGVNPDGSFISPGTLFDTARGAGLLFQLDLAARRSAIANAHVHQLAHALFVNFAPTAIYDPKACLRSTVAAIDEAGIERGNVVFEIVETERTHDPKHLRNILDYYRGAGFRIALDDVGAGYSSLNLIHLLRPDVIKLDMELVRDVDRDPYKARIAANLLDVANALGIDALAEGIETEGELEWVQQHGAKYVQGYLIARPAPTPVTAIASRPLVHVAA</sequence>
<dbReference type="InterPro" id="IPR035919">
    <property type="entry name" value="EAL_sf"/>
</dbReference>
<dbReference type="EMBL" id="CP053085">
    <property type="protein sequence ID" value="QJR37040.1"/>
    <property type="molecule type" value="Genomic_DNA"/>
</dbReference>
<reference evidence="2 3" key="1">
    <citation type="submission" date="2020-05" db="EMBL/GenBank/DDBJ databases">
        <title>Complete genome sequence of Gemmatimonas greenlandica TET16.</title>
        <authorList>
            <person name="Zeng Y."/>
        </authorList>
    </citation>
    <scope>NUCLEOTIDE SEQUENCE [LARGE SCALE GENOMIC DNA]</scope>
    <source>
        <strain evidence="2 3">TET16</strain>
    </source>
</reference>
<evidence type="ECO:0000313" key="3">
    <source>
        <dbReference type="Proteomes" id="UP000500938"/>
    </source>
</evidence>
<accession>A0A6M4IQN5</accession>
<proteinExistence type="predicted"/>
<dbReference type="KEGG" id="ggr:HKW67_16710"/>
<dbReference type="Gene3D" id="3.20.20.450">
    <property type="entry name" value="EAL domain"/>
    <property type="match status" value="1"/>
</dbReference>
<dbReference type="PANTHER" id="PTHR33121">
    <property type="entry name" value="CYCLIC DI-GMP PHOSPHODIESTERASE PDEF"/>
    <property type="match status" value="1"/>
</dbReference>